<dbReference type="InterPro" id="IPR035919">
    <property type="entry name" value="EAL_sf"/>
</dbReference>
<dbReference type="Pfam" id="PF00990">
    <property type="entry name" value="GGDEF"/>
    <property type="match status" value="1"/>
</dbReference>
<keyword evidence="1" id="KW-0812">Transmembrane</keyword>
<dbReference type="PROSITE" id="PS50887">
    <property type="entry name" value="GGDEF"/>
    <property type="match status" value="1"/>
</dbReference>
<keyword evidence="1" id="KW-0472">Membrane</keyword>
<feature type="transmembrane region" description="Helical" evidence="1">
    <location>
        <begin position="128"/>
        <end position="149"/>
    </location>
</feature>
<dbReference type="SUPFAM" id="SSF55073">
    <property type="entry name" value="Nucleotide cyclase"/>
    <property type="match status" value="1"/>
</dbReference>
<dbReference type="RefSeq" id="WP_023363317.1">
    <property type="nucleotide sequence ID" value="NC_022657.1"/>
</dbReference>
<evidence type="ECO:0000313" key="4">
    <source>
        <dbReference type="EMBL" id="AGZ42824.1"/>
    </source>
</evidence>
<accession>U5W101</accession>
<feature type="transmembrane region" description="Helical" evidence="1">
    <location>
        <begin position="64"/>
        <end position="87"/>
    </location>
</feature>
<evidence type="ECO:0000259" key="3">
    <source>
        <dbReference type="PROSITE" id="PS50887"/>
    </source>
</evidence>
<dbReference type="Gene3D" id="3.20.20.450">
    <property type="entry name" value="EAL domain"/>
    <property type="match status" value="1"/>
</dbReference>
<dbReference type="InterPro" id="IPR001633">
    <property type="entry name" value="EAL_dom"/>
</dbReference>
<feature type="transmembrane region" description="Helical" evidence="1">
    <location>
        <begin position="93"/>
        <end position="116"/>
    </location>
</feature>
<feature type="transmembrane region" description="Helical" evidence="1">
    <location>
        <begin position="225"/>
        <end position="246"/>
    </location>
</feature>
<sequence length="743" mass="79562">MRTLTWRGLSPAVLAVVTLTLLGQVVSVLDASARPWILAASVPLLDLLGAVYSFRAARRSPYPLAWQCAGVARSAAVVTTVTLMVSGATGDEVWWWVGTFSRLLMFVLLAAGAFSSRIMELRGRRRHAFLAEILTVLAGGFMLVWYFVLNPMFLSGEPSHLWVSTIGFAAGDLLLLIAASTLLLGGAVPHLRHPVAPLVMGMALYLVADSAWSSISVHGAEPADSALACLLMVLACLLLTLSPMLLASGPQAPGVRSRLSEQPKWSARLPALALGLGGTLMLVVTVREDDMMPWGGLVIGLIVMAAAVMLRQVISLRDSRDLVVSDMLTGLANRTGLDNAITQAVKRREHVAVLLIDLDGFKLVNDAYGHAAGDTVLVEFAHQMRSTVRTGDVPARIGGDEFAVLLTDITTPEHATAAAQRILAAAAANPVRLGEDVLPIRASIGVAIGTGEDSTKDLLRRADVAMYQAKRAGTHAWTLHDPSMTDRRAEDAALSDDLALALDRGELHVLFQPMVDLTSGRPIGAEALVRWQHPTRGIVSPVRFIPIAERSGIITEIGLFVLEQALLQLKAWRQPLYISVNLSPRQLSEPTIVHDILAVLGRTGVPPQSLVLEVTESAIVDEKTGIAALRALREHGIRVAIDDFGTGYSSLQYLTRLPVDILKIDRSFVGELNGTPAGSAITEAVIRLSQVLNLTTVAEGIETAEQAAELLTLGCDTGQGYLYARPLPGPDLDQLMTTTRQGV</sequence>
<dbReference type="PROSITE" id="PS50883">
    <property type="entry name" value="EAL"/>
    <property type="match status" value="1"/>
</dbReference>
<dbReference type="GO" id="GO:0071111">
    <property type="term" value="F:cyclic-guanylate-specific phosphodiesterase activity"/>
    <property type="evidence" value="ECO:0007669"/>
    <property type="project" value="InterPro"/>
</dbReference>
<dbReference type="EMBL" id="CP006272">
    <property type="protein sequence ID" value="AGZ42824.1"/>
    <property type="molecule type" value="Genomic_DNA"/>
</dbReference>
<keyword evidence="5" id="KW-1185">Reference proteome</keyword>
<dbReference type="Gene3D" id="3.30.70.270">
    <property type="match status" value="1"/>
</dbReference>
<dbReference type="InterPro" id="IPR050706">
    <property type="entry name" value="Cyclic-di-GMP_PDE-like"/>
</dbReference>
<feature type="transmembrane region" description="Helical" evidence="1">
    <location>
        <begin position="33"/>
        <end position="52"/>
    </location>
</feature>
<proteinExistence type="predicted"/>
<dbReference type="AlphaFoldDB" id="U5W101"/>
<dbReference type="PANTHER" id="PTHR33121">
    <property type="entry name" value="CYCLIC DI-GMP PHOSPHODIESTERASE PDEF"/>
    <property type="match status" value="1"/>
</dbReference>
<dbReference type="NCBIfam" id="TIGR00254">
    <property type="entry name" value="GGDEF"/>
    <property type="match status" value="1"/>
</dbReference>
<dbReference type="InterPro" id="IPR000160">
    <property type="entry name" value="GGDEF_dom"/>
</dbReference>
<dbReference type="KEGG" id="afs:AFR_22770"/>
<dbReference type="InterPro" id="IPR043128">
    <property type="entry name" value="Rev_trsase/Diguanyl_cyclase"/>
</dbReference>
<keyword evidence="1" id="KW-1133">Transmembrane helix</keyword>
<feature type="domain" description="GGDEF" evidence="3">
    <location>
        <begin position="349"/>
        <end position="482"/>
    </location>
</feature>
<dbReference type="CDD" id="cd01949">
    <property type="entry name" value="GGDEF"/>
    <property type="match status" value="1"/>
</dbReference>
<dbReference type="InterPro" id="IPR029787">
    <property type="entry name" value="Nucleotide_cyclase"/>
</dbReference>
<evidence type="ECO:0000256" key="1">
    <source>
        <dbReference type="SAM" id="Phobius"/>
    </source>
</evidence>
<organism evidence="4 5">
    <name type="scientific">Actinoplanes friuliensis DSM 7358</name>
    <dbReference type="NCBI Taxonomy" id="1246995"/>
    <lineage>
        <taxon>Bacteria</taxon>
        <taxon>Bacillati</taxon>
        <taxon>Actinomycetota</taxon>
        <taxon>Actinomycetes</taxon>
        <taxon>Micromonosporales</taxon>
        <taxon>Micromonosporaceae</taxon>
        <taxon>Actinoplanes</taxon>
    </lineage>
</organism>
<name>U5W101_9ACTN</name>
<dbReference type="CDD" id="cd01948">
    <property type="entry name" value="EAL"/>
    <property type="match status" value="1"/>
</dbReference>
<dbReference type="Proteomes" id="UP000017746">
    <property type="component" value="Chromosome"/>
</dbReference>
<feature type="transmembrane region" description="Helical" evidence="1">
    <location>
        <begin position="267"/>
        <end position="286"/>
    </location>
</feature>
<dbReference type="SUPFAM" id="SSF141868">
    <property type="entry name" value="EAL domain-like"/>
    <property type="match status" value="1"/>
</dbReference>
<reference evidence="4 5" key="1">
    <citation type="journal article" date="2014" name="J. Biotechnol.">
        <title>Complete genome sequence of the actinobacterium Actinoplanes friuliensis HAG 010964, producer of the lipopeptide antibiotic friulimycin.</title>
        <authorList>
            <person name="Ruckert C."/>
            <person name="Szczepanowski R."/>
            <person name="Albersmeier A."/>
            <person name="Goesmann A."/>
            <person name="Fischer N."/>
            <person name="Steinkamper A."/>
            <person name="Puhler A."/>
            <person name="Biener R."/>
            <person name="Schwartz D."/>
            <person name="Kalinowski J."/>
        </authorList>
    </citation>
    <scope>NUCLEOTIDE SEQUENCE [LARGE SCALE GENOMIC DNA]</scope>
    <source>
        <strain evidence="4 5">DSM 7358</strain>
    </source>
</reference>
<dbReference type="STRING" id="1246995.AFR_22770"/>
<feature type="domain" description="EAL" evidence="2">
    <location>
        <begin position="491"/>
        <end position="740"/>
    </location>
</feature>
<dbReference type="eggNOG" id="COG5001">
    <property type="taxonomic scope" value="Bacteria"/>
</dbReference>
<feature type="transmembrane region" description="Helical" evidence="1">
    <location>
        <begin position="292"/>
        <end position="310"/>
    </location>
</feature>
<dbReference type="Pfam" id="PF00563">
    <property type="entry name" value="EAL"/>
    <property type="match status" value="1"/>
</dbReference>
<dbReference type="PATRIC" id="fig|1246995.3.peg.4615"/>
<gene>
    <name evidence="4" type="ORF">AFR_22770</name>
</gene>
<evidence type="ECO:0000259" key="2">
    <source>
        <dbReference type="PROSITE" id="PS50883"/>
    </source>
</evidence>
<dbReference type="HOGENOM" id="CLU_000445_129_3_11"/>
<dbReference type="SMART" id="SM00052">
    <property type="entry name" value="EAL"/>
    <property type="match status" value="1"/>
</dbReference>
<dbReference type="SMART" id="SM00267">
    <property type="entry name" value="GGDEF"/>
    <property type="match status" value="1"/>
</dbReference>
<evidence type="ECO:0000313" key="5">
    <source>
        <dbReference type="Proteomes" id="UP000017746"/>
    </source>
</evidence>
<dbReference type="PANTHER" id="PTHR33121:SF70">
    <property type="entry name" value="SIGNALING PROTEIN YKOW"/>
    <property type="match status" value="1"/>
</dbReference>
<protein>
    <submittedName>
        <fullName evidence="4">PAS/PAC and GAF sensor-containing diguanylate cyclase/phosphodiesterase</fullName>
    </submittedName>
</protein>
<feature type="transmembrane region" description="Helical" evidence="1">
    <location>
        <begin position="161"/>
        <end position="183"/>
    </location>
</feature>